<sequence>MKHVLPVVIAGLMGGSLAAAEGDIPPSASIFLEGDVEDLSQFVWEKRPIIVFADSPNDSSFSLQMEYLNARVEDLEERDVVVLTDTDPSVQSALRTKLRPRGFMMVLIGKDGGVKLRKPFPWDVREISRTIDKMPMRQREIRERRANDDS</sequence>
<organism evidence="3 4">
    <name type="scientific">Tateyamaria armeniaca</name>
    <dbReference type="NCBI Taxonomy" id="2518930"/>
    <lineage>
        <taxon>Bacteria</taxon>
        <taxon>Pseudomonadati</taxon>
        <taxon>Pseudomonadota</taxon>
        <taxon>Alphaproteobacteria</taxon>
        <taxon>Rhodobacterales</taxon>
        <taxon>Roseobacteraceae</taxon>
        <taxon>Tateyamaria</taxon>
    </lineage>
</organism>
<evidence type="ECO:0000259" key="2">
    <source>
        <dbReference type="Pfam" id="PF13778"/>
    </source>
</evidence>
<gene>
    <name evidence="3" type="ORF">ACERZ8_19755</name>
</gene>
<dbReference type="Pfam" id="PF13778">
    <property type="entry name" value="DUF4174"/>
    <property type="match status" value="1"/>
</dbReference>
<accession>A0ABW8UXW7</accession>
<comment type="caution">
    <text evidence="3">The sequence shown here is derived from an EMBL/GenBank/DDBJ whole genome shotgun (WGS) entry which is preliminary data.</text>
</comment>
<dbReference type="Proteomes" id="UP001627408">
    <property type="component" value="Unassembled WGS sequence"/>
</dbReference>
<evidence type="ECO:0000256" key="1">
    <source>
        <dbReference type="ARBA" id="ARBA00022729"/>
    </source>
</evidence>
<name>A0ABW8UXW7_9RHOB</name>
<keyword evidence="4" id="KW-1185">Reference proteome</keyword>
<proteinExistence type="predicted"/>
<protein>
    <submittedName>
        <fullName evidence="3">DUF4174 domain-containing protein</fullName>
    </submittedName>
</protein>
<reference evidence="3 4" key="1">
    <citation type="submission" date="2024-08" db="EMBL/GenBank/DDBJ databases">
        <title>Tateyamaria sp. nov., isolated from marine algae.</title>
        <authorList>
            <person name="Choi B.J."/>
            <person name="Kim J.M."/>
            <person name="Lee J.K."/>
            <person name="Choi D.G."/>
            <person name="Bayburt H."/>
            <person name="Baek J.H."/>
            <person name="Han D.M."/>
            <person name="Jeon C.O."/>
        </authorList>
    </citation>
    <scope>NUCLEOTIDE SEQUENCE [LARGE SCALE GENOMIC DNA]</scope>
    <source>
        <strain evidence="3 4">KMU-156</strain>
    </source>
</reference>
<dbReference type="EMBL" id="JBHDIY010000002">
    <property type="protein sequence ID" value="MFL4472003.1"/>
    <property type="molecule type" value="Genomic_DNA"/>
</dbReference>
<keyword evidence="1" id="KW-0732">Signal</keyword>
<evidence type="ECO:0000313" key="3">
    <source>
        <dbReference type="EMBL" id="MFL4472003.1"/>
    </source>
</evidence>
<feature type="domain" description="DUF4174" evidence="2">
    <location>
        <begin position="39"/>
        <end position="140"/>
    </location>
</feature>
<evidence type="ECO:0000313" key="4">
    <source>
        <dbReference type="Proteomes" id="UP001627408"/>
    </source>
</evidence>
<dbReference type="RefSeq" id="WP_407593876.1">
    <property type="nucleotide sequence ID" value="NZ_JBHDIY010000002.1"/>
</dbReference>
<dbReference type="InterPro" id="IPR025232">
    <property type="entry name" value="DUF4174"/>
</dbReference>